<name>A0AAV7N0Y9_PLEWA</name>
<proteinExistence type="predicted"/>
<gene>
    <name evidence="2" type="ORF">NDU88_007011</name>
</gene>
<evidence type="ECO:0000313" key="3">
    <source>
        <dbReference type="Proteomes" id="UP001066276"/>
    </source>
</evidence>
<sequence>MDKCIVRAVWIIKKEIELAERRLSISSLCSPPRGVLVASLIEASNEEELAGRRGSSEVMPCDDPVAVGIQGDVDEPDRAQRQEHDPLELEPWI</sequence>
<reference evidence="2" key="1">
    <citation type="journal article" date="2022" name="bioRxiv">
        <title>Sequencing and chromosome-scale assembly of the giantPleurodeles waltlgenome.</title>
        <authorList>
            <person name="Brown T."/>
            <person name="Elewa A."/>
            <person name="Iarovenko S."/>
            <person name="Subramanian E."/>
            <person name="Araus A.J."/>
            <person name="Petzold A."/>
            <person name="Susuki M."/>
            <person name="Suzuki K.-i.T."/>
            <person name="Hayashi T."/>
            <person name="Toyoda A."/>
            <person name="Oliveira C."/>
            <person name="Osipova E."/>
            <person name="Leigh N.D."/>
            <person name="Simon A."/>
            <person name="Yun M.H."/>
        </authorList>
    </citation>
    <scope>NUCLEOTIDE SEQUENCE</scope>
    <source>
        <strain evidence="2">20211129_DDA</strain>
        <tissue evidence="2">Liver</tissue>
    </source>
</reference>
<evidence type="ECO:0000313" key="2">
    <source>
        <dbReference type="EMBL" id="KAJ1109651.1"/>
    </source>
</evidence>
<comment type="caution">
    <text evidence="2">The sequence shown here is derived from an EMBL/GenBank/DDBJ whole genome shotgun (WGS) entry which is preliminary data.</text>
</comment>
<accession>A0AAV7N0Y9</accession>
<evidence type="ECO:0000256" key="1">
    <source>
        <dbReference type="SAM" id="MobiDB-lite"/>
    </source>
</evidence>
<dbReference type="EMBL" id="JANPWB010000013">
    <property type="protein sequence ID" value="KAJ1109651.1"/>
    <property type="molecule type" value="Genomic_DNA"/>
</dbReference>
<organism evidence="2 3">
    <name type="scientific">Pleurodeles waltl</name>
    <name type="common">Iberian ribbed newt</name>
    <dbReference type="NCBI Taxonomy" id="8319"/>
    <lineage>
        <taxon>Eukaryota</taxon>
        <taxon>Metazoa</taxon>
        <taxon>Chordata</taxon>
        <taxon>Craniata</taxon>
        <taxon>Vertebrata</taxon>
        <taxon>Euteleostomi</taxon>
        <taxon>Amphibia</taxon>
        <taxon>Batrachia</taxon>
        <taxon>Caudata</taxon>
        <taxon>Salamandroidea</taxon>
        <taxon>Salamandridae</taxon>
        <taxon>Pleurodelinae</taxon>
        <taxon>Pleurodeles</taxon>
    </lineage>
</organism>
<dbReference type="AlphaFoldDB" id="A0AAV7N0Y9"/>
<protein>
    <submittedName>
        <fullName evidence="2">Uncharacterized protein</fullName>
    </submittedName>
</protein>
<dbReference type="Proteomes" id="UP001066276">
    <property type="component" value="Chromosome 9"/>
</dbReference>
<feature type="compositionally biased region" description="Basic and acidic residues" evidence="1">
    <location>
        <begin position="76"/>
        <end position="87"/>
    </location>
</feature>
<feature type="region of interest" description="Disordered" evidence="1">
    <location>
        <begin position="68"/>
        <end position="93"/>
    </location>
</feature>
<keyword evidence="3" id="KW-1185">Reference proteome</keyword>